<organism evidence="3 4">
    <name type="scientific">Amycolatopsis bartoniae</name>
    <dbReference type="NCBI Taxonomy" id="941986"/>
    <lineage>
        <taxon>Bacteria</taxon>
        <taxon>Bacillati</taxon>
        <taxon>Actinomycetota</taxon>
        <taxon>Actinomycetes</taxon>
        <taxon>Pseudonocardiales</taxon>
        <taxon>Pseudonocardiaceae</taxon>
        <taxon>Amycolatopsis</taxon>
    </lineage>
</organism>
<dbReference type="InterPro" id="IPR041726">
    <property type="entry name" value="ACAD10_11_N"/>
</dbReference>
<dbReference type="InterPro" id="IPR002575">
    <property type="entry name" value="Aminoglycoside_PTrfase"/>
</dbReference>
<keyword evidence="4" id="KW-1185">Reference proteome</keyword>
<dbReference type="EMBL" id="BNAV01000001">
    <property type="protein sequence ID" value="GHF36675.1"/>
    <property type="molecule type" value="Genomic_DNA"/>
</dbReference>
<protein>
    <submittedName>
        <fullName evidence="3">Putative aminoglycoside phosphotransferase</fullName>
    </submittedName>
</protein>
<dbReference type="GO" id="GO:0016740">
    <property type="term" value="F:transferase activity"/>
    <property type="evidence" value="ECO:0007669"/>
    <property type="project" value="UniProtKB-KW"/>
</dbReference>
<dbReference type="Proteomes" id="UP000658656">
    <property type="component" value="Unassembled WGS sequence"/>
</dbReference>
<dbReference type="PANTHER" id="PTHR21310:SF40">
    <property type="entry name" value="AMINOGLYCOSIDE PHOSPHOTRANSFERASE DOMAIN-CONTAINING PROTEIN-RELATED"/>
    <property type="match status" value="1"/>
</dbReference>
<dbReference type="AlphaFoldDB" id="A0A8H9IQ11"/>
<dbReference type="Pfam" id="PF01636">
    <property type="entry name" value="APH"/>
    <property type="match status" value="1"/>
</dbReference>
<name>A0A8H9IQ11_9PSEU</name>
<evidence type="ECO:0000313" key="4">
    <source>
        <dbReference type="Proteomes" id="UP000658656"/>
    </source>
</evidence>
<feature type="domain" description="Aminoglycoside phosphotransferase" evidence="2">
    <location>
        <begin position="33"/>
        <end position="250"/>
    </location>
</feature>
<dbReference type="CDD" id="cd05154">
    <property type="entry name" value="ACAD10_11_N-like"/>
    <property type="match status" value="1"/>
</dbReference>
<dbReference type="SUPFAM" id="SSF56112">
    <property type="entry name" value="Protein kinase-like (PK-like)"/>
    <property type="match status" value="1"/>
</dbReference>
<dbReference type="InterPro" id="IPR011009">
    <property type="entry name" value="Kinase-like_dom_sf"/>
</dbReference>
<keyword evidence="3" id="KW-0808">Transferase</keyword>
<evidence type="ECO:0000313" key="3">
    <source>
        <dbReference type="EMBL" id="GHF36675.1"/>
    </source>
</evidence>
<dbReference type="Gene3D" id="3.90.1200.10">
    <property type="match status" value="1"/>
</dbReference>
<comment type="caution">
    <text evidence="3">The sequence shown here is derived from an EMBL/GenBank/DDBJ whole genome shotgun (WGS) entry which is preliminary data.</text>
</comment>
<dbReference type="OrthoDB" id="3806873at2"/>
<feature type="region of interest" description="Disordered" evidence="1">
    <location>
        <begin position="1"/>
        <end position="22"/>
    </location>
</feature>
<evidence type="ECO:0000256" key="1">
    <source>
        <dbReference type="SAM" id="MobiDB-lite"/>
    </source>
</evidence>
<evidence type="ECO:0000259" key="2">
    <source>
        <dbReference type="Pfam" id="PF01636"/>
    </source>
</evidence>
<proteinExistence type="predicted"/>
<dbReference type="RefSeq" id="WP_145936324.1">
    <property type="nucleotide sequence ID" value="NZ_BNAV01000001.1"/>
</dbReference>
<sequence>MSVDERVDPATDPANLATVLSGHPDGPVELTAITPISVGASNRMYRLDTDRGPLVLRIPPRRKVSKSAHDVGREWRLLRALAGTAVPHPRPLLHGDESSPLGGPFLIMELVPGFNLRWDSPALPEAEVRELALRTVDTLAAIGAVDWEAAGLGGFGRPDGFLERQVGRWTSQLEQYRIRPLPGVDELARWLEEHRPARYRTGLMHGDFTFANVLAENGGVTAVVDWEQATIGDPMLDLGWFVGLWAHAGEQPAAVPPGRSWVTQRAGMPTRDEVVERYARASGEDVANLGYYQALALFKLAVVLEGGYAKHVRGDGGNAHQAEFEWIVPQLIDTALDATKGLR</sequence>
<dbReference type="PANTHER" id="PTHR21310">
    <property type="entry name" value="AMINOGLYCOSIDE PHOSPHOTRANSFERASE-RELATED-RELATED"/>
    <property type="match status" value="1"/>
</dbReference>
<accession>A0A8H9IQ11</accession>
<gene>
    <name evidence="3" type="ORF">GCM10017566_07230</name>
</gene>
<reference evidence="3" key="1">
    <citation type="journal article" date="2014" name="Int. J. Syst. Evol. Microbiol.">
        <title>Complete genome sequence of Corynebacterium casei LMG S-19264T (=DSM 44701T), isolated from a smear-ripened cheese.</title>
        <authorList>
            <consortium name="US DOE Joint Genome Institute (JGI-PGF)"/>
            <person name="Walter F."/>
            <person name="Albersmeier A."/>
            <person name="Kalinowski J."/>
            <person name="Ruckert C."/>
        </authorList>
    </citation>
    <scope>NUCLEOTIDE SEQUENCE</scope>
    <source>
        <strain evidence="3">CGMCC 4.7679</strain>
    </source>
</reference>
<dbReference type="Gene3D" id="3.30.200.20">
    <property type="entry name" value="Phosphorylase Kinase, domain 1"/>
    <property type="match status" value="1"/>
</dbReference>
<dbReference type="InterPro" id="IPR051678">
    <property type="entry name" value="AGP_Transferase"/>
</dbReference>
<reference evidence="3" key="2">
    <citation type="submission" date="2020-09" db="EMBL/GenBank/DDBJ databases">
        <authorList>
            <person name="Sun Q."/>
            <person name="Zhou Y."/>
        </authorList>
    </citation>
    <scope>NUCLEOTIDE SEQUENCE</scope>
    <source>
        <strain evidence="3">CGMCC 4.7679</strain>
    </source>
</reference>